<name>A0A5C9A1U0_9GAMM</name>
<dbReference type="OrthoDB" id="7619915at2"/>
<proteinExistence type="predicted"/>
<dbReference type="EMBL" id="VRYZ01000001">
    <property type="protein sequence ID" value="TXS94738.1"/>
    <property type="molecule type" value="Genomic_DNA"/>
</dbReference>
<evidence type="ECO:0000313" key="2">
    <source>
        <dbReference type="Proteomes" id="UP000321933"/>
    </source>
</evidence>
<comment type="caution">
    <text evidence="1">The sequence shown here is derived from an EMBL/GenBank/DDBJ whole genome shotgun (WGS) entry which is preliminary data.</text>
</comment>
<dbReference type="AlphaFoldDB" id="A0A5C9A1U0"/>
<evidence type="ECO:0000313" key="1">
    <source>
        <dbReference type="EMBL" id="TXS94738.1"/>
    </source>
</evidence>
<gene>
    <name evidence="1" type="ORF">FVW59_02155</name>
</gene>
<sequence length="69" mass="7597">MSASITPQRPWIYPREGDDWHSIAGREFPGRPAEEAVADLQSWNLYLVFRPAPAGMTPSDIVFTGPPAA</sequence>
<dbReference type="Proteomes" id="UP000321933">
    <property type="component" value="Unassembled WGS sequence"/>
</dbReference>
<organism evidence="1 2">
    <name type="scientific">Parahaliea aestuarii</name>
    <dbReference type="NCBI Taxonomy" id="1852021"/>
    <lineage>
        <taxon>Bacteria</taxon>
        <taxon>Pseudomonadati</taxon>
        <taxon>Pseudomonadota</taxon>
        <taxon>Gammaproteobacteria</taxon>
        <taxon>Cellvibrionales</taxon>
        <taxon>Halieaceae</taxon>
        <taxon>Parahaliea</taxon>
    </lineage>
</organism>
<keyword evidence="2" id="KW-1185">Reference proteome</keyword>
<protein>
    <submittedName>
        <fullName evidence="1">Uncharacterized protein</fullName>
    </submittedName>
</protein>
<accession>A0A5C9A1U0</accession>
<dbReference type="RefSeq" id="WP_148062579.1">
    <property type="nucleotide sequence ID" value="NZ_VRYZ01000001.1"/>
</dbReference>
<reference evidence="1 2" key="1">
    <citation type="submission" date="2019-08" db="EMBL/GenBank/DDBJ databases">
        <title>Parahaliea maris sp. nov., isolated from the surface seawater.</title>
        <authorList>
            <person name="Liu Y."/>
        </authorList>
    </citation>
    <scope>NUCLEOTIDE SEQUENCE [LARGE SCALE GENOMIC DNA]</scope>
    <source>
        <strain evidence="1 2">S2-26</strain>
    </source>
</reference>